<reference evidence="2" key="1">
    <citation type="submission" date="2023-04" db="EMBL/GenBank/DDBJ databases">
        <authorList>
            <consortium name="ELIXIR-Norway"/>
        </authorList>
    </citation>
    <scope>NUCLEOTIDE SEQUENCE [LARGE SCALE GENOMIC DNA]</scope>
</reference>
<dbReference type="Proteomes" id="UP001176941">
    <property type="component" value="Chromosome 27"/>
</dbReference>
<feature type="compositionally biased region" description="Basic and acidic residues" evidence="1">
    <location>
        <begin position="90"/>
        <end position="103"/>
    </location>
</feature>
<protein>
    <submittedName>
        <fullName evidence="2">Uncharacterized protein</fullName>
    </submittedName>
</protein>
<feature type="region of interest" description="Disordered" evidence="1">
    <location>
        <begin position="80"/>
        <end position="128"/>
    </location>
</feature>
<gene>
    <name evidence="2" type="ORF">MRATA1EN1_LOCUS16816</name>
</gene>
<evidence type="ECO:0000313" key="2">
    <source>
        <dbReference type="EMBL" id="CAI9167854.1"/>
    </source>
</evidence>
<evidence type="ECO:0000256" key="1">
    <source>
        <dbReference type="SAM" id="MobiDB-lite"/>
    </source>
</evidence>
<keyword evidence="3" id="KW-1185">Reference proteome</keyword>
<dbReference type="EMBL" id="OX459963">
    <property type="protein sequence ID" value="CAI9167854.1"/>
    <property type="molecule type" value="Genomic_DNA"/>
</dbReference>
<sequence>MVKAGVPVSPPPALTPLDAMEGAAAASASGLCRLERGSLGWRVLTVWLVPRGDVEDSKPTELTGPLITDMTPGSLRLCIPASAQSTTQRPEAEGGKWSGEGRKAQPRRRTWTAEGHSQGHSDQPPAGL</sequence>
<proteinExistence type="predicted"/>
<accession>A0ABN8Z241</accession>
<name>A0ABN8Z241_RANTA</name>
<organism evidence="2 3">
    <name type="scientific">Rangifer tarandus platyrhynchus</name>
    <name type="common">Svalbard reindeer</name>
    <dbReference type="NCBI Taxonomy" id="3082113"/>
    <lineage>
        <taxon>Eukaryota</taxon>
        <taxon>Metazoa</taxon>
        <taxon>Chordata</taxon>
        <taxon>Craniata</taxon>
        <taxon>Vertebrata</taxon>
        <taxon>Euteleostomi</taxon>
        <taxon>Mammalia</taxon>
        <taxon>Eutheria</taxon>
        <taxon>Laurasiatheria</taxon>
        <taxon>Artiodactyla</taxon>
        <taxon>Ruminantia</taxon>
        <taxon>Pecora</taxon>
        <taxon>Cervidae</taxon>
        <taxon>Odocoileinae</taxon>
        <taxon>Rangifer</taxon>
    </lineage>
</organism>
<evidence type="ECO:0000313" key="3">
    <source>
        <dbReference type="Proteomes" id="UP001176941"/>
    </source>
</evidence>